<name>A0ABR0DJU5_9LAMI</name>
<evidence type="ECO:0000256" key="5">
    <source>
        <dbReference type="ARBA" id="ARBA00023163"/>
    </source>
</evidence>
<proteinExistence type="inferred from homology"/>
<organism evidence="9 10">
    <name type="scientific">Penstemon davidsonii</name>
    <dbReference type="NCBI Taxonomy" id="160366"/>
    <lineage>
        <taxon>Eukaryota</taxon>
        <taxon>Viridiplantae</taxon>
        <taxon>Streptophyta</taxon>
        <taxon>Embryophyta</taxon>
        <taxon>Tracheophyta</taxon>
        <taxon>Spermatophyta</taxon>
        <taxon>Magnoliopsida</taxon>
        <taxon>eudicotyledons</taxon>
        <taxon>Gunneridae</taxon>
        <taxon>Pentapetalae</taxon>
        <taxon>asterids</taxon>
        <taxon>lamiids</taxon>
        <taxon>Lamiales</taxon>
        <taxon>Plantaginaceae</taxon>
        <taxon>Cheloneae</taxon>
        <taxon>Penstemon</taxon>
    </lineage>
</organism>
<dbReference type="InterPro" id="IPR016177">
    <property type="entry name" value="DNA-bd_dom_sf"/>
</dbReference>
<dbReference type="CDD" id="cd00018">
    <property type="entry name" value="AP2"/>
    <property type="match status" value="1"/>
</dbReference>
<keyword evidence="10" id="KW-1185">Reference proteome</keyword>
<dbReference type="SUPFAM" id="SSF54171">
    <property type="entry name" value="DNA-binding domain"/>
    <property type="match status" value="1"/>
</dbReference>
<evidence type="ECO:0000256" key="4">
    <source>
        <dbReference type="ARBA" id="ARBA00023159"/>
    </source>
</evidence>
<keyword evidence="2" id="KW-0805">Transcription regulation</keyword>
<dbReference type="Pfam" id="PF00847">
    <property type="entry name" value="AP2"/>
    <property type="match status" value="1"/>
</dbReference>
<dbReference type="InterPro" id="IPR036955">
    <property type="entry name" value="AP2/ERF_dom_sf"/>
</dbReference>
<evidence type="ECO:0000259" key="8">
    <source>
        <dbReference type="PROSITE" id="PS51032"/>
    </source>
</evidence>
<dbReference type="PROSITE" id="PS51032">
    <property type="entry name" value="AP2_ERF"/>
    <property type="match status" value="1"/>
</dbReference>
<protein>
    <recommendedName>
        <fullName evidence="8">AP2/ERF domain-containing protein</fullName>
    </recommendedName>
</protein>
<feature type="domain" description="AP2/ERF" evidence="8">
    <location>
        <begin position="61"/>
        <end position="98"/>
    </location>
</feature>
<dbReference type="SMART" id="SM00380">
    <property type="entry name" value="AP2"/>
    <property type="match status" value="1"/>
</dbReference>
<evidence type="ECO:0000256" key="1">
    <source>
        <dbReference type="ARBA" id="ARBA00004123"/>
    </source>
</evidence>
<keyword evidence="6" id="KW-0539">Nucleus</keyword>
<dbReference type="InterPro" id="IPR001471">
    <property type="entry name" value="AP2/ERF_dom"/>
</dbReference>
<evidence type="ECO:0000313" key="9">
    <source>
        <dbReference type="EMBL" id="KAK4489514.1"/>
    </source>
</evidence>
<gene>
    <name evidence="9" type="ORF">RD792_005323</name>
</gene>
<comment type="similarity">
    <text evidence="7">Belongs to the AP2/ERF transcription factor family. ERF subfamily.</text>
</comment>
<dbReference type="PRINTS" id="PR00367">
    <property type="entry name" value="ETHRSPELEMNT"/>
</dbReference>
<evidence type="ECO:0000256" key="2">
    <source>
        <dbReference type="ARBA" id="ARBA00023015"/>
    </source>
</evidence>
<evidence type="ECO:0000256" key="7">
    <source>
        <dbReference type="ARBA" id="ARBA00024343"/>
    </source>
</evidence>
<evidence type="ECO:0000256" key="6">
    <source>
        <dbReference type="ARBA" id="ARBA00023242"/>
    </source>
</evidence>
<comment type="subcellular location">
    <subcellularLocation>
        <location evidence="1">Nucleus</location>
    </subcellularLocation>
</comment>
<reference evidence="9 10" key="1">
    <citation type="journal article" date="2023" name="bioRxiv">
        <title>Genome report: Whole genome sequence and annotation of Penstemon davidsonii.</title>
        <authorList>
            <person name="Ostevik K.L."/>
            <person name="Alabady M."/>
            <person name="Zhang M."/>
            <person name="Rausher M.D."/>
        </authorList>
    </citation>
    <scope>NUCLEOTIDE SEQUENCE [LARGE SCALE GENOMIC DNA]</scope>
    <source>
        <strain evidence="9">DNT005</strain>
        <tissue evidence="9">Whole leaf</tissue>
    </source>
</reference>
<dbReference type="PANTHER" id="PTHR31839:SF2">
    <property type="entry name" value="DEHYDRATION-RESPONSIVE ELEMENT-BINDING PROTEIN 1D"/>
    <property type="match status" value="1"/>
</dbReference>
<keyword evidence="4" id="KW-0010">Activator</keyword>
<dbReference type="EMBL" id="JAYDYQ010001088">
    <property type="protein sequence ID" value="KAK4489514.1"/>
    <property type="molecule type" value="Genomic_DNA"/>
</dbReference>
<comment type="caution">
    <text evidence="9">The sequence shown here is derived from an EMBL/GenBank/DDBJ whole genome shotgun (WGS) entry which is preliminary data.</text>
</comment>
<evidence type="ECO:0000313" key="10">
    <source>
        <dbReference type="Proteomes" id="UP001291926"/>
    </source>
</evidence>
<dbReference type="PANTHER" id="PTHR31839">
    <property type="entry name" value="DEHYDRATION-RESPONSIVE ELEMENT-BINDING PROTEIN 1D"/>
    <property type="match status" value="1"/>
</dbReference>
<evidence type="ECO:0000256" key="3">
    <source>
        <dbReference type="ARBA" id="ARBA00023125"/>
    </source>
</evidence>
<dbReference type="Gene3D" id="3.30.730.10">
    <property type="entry name" value="AP2/ERF domain"/>
    <property type="match status" value="1"/>
</dbReference>
<keyword evidence="5" id="KW-0804">Transcription</keyword>
<sequence length="208" mass="23457">MQSFTSYYYADPFPCSQDFYSSSENGNNIIHSDEEVINNLASNHPKKRAGRKKFRETRHPVYRGVWWRDSGKWVCEVREPNKKSRIWLGTFLTAEMAAPWRLPIPVSSDAKDIKKAAGEAAEAFRTEAPESGKGTATSSVEYPENVFTTTASGVESPENALFMYDEEEALMFGMHGLLGNMAEGLMLPPPQFSYDVEMDADESLWSFN</sequence>
<keyword evidence="3" id="KW-0238">DNA-binding</keyword>
<accession>A0ABR0DJU5</accession>
<dbReference type="InterPro" id="IPR045277">
    <property type="entry name" value="DRE1A-I"/>
</dbReference>
<dbReference type="Proteomes" id="UP001291926">
    <property type="component" value="Unassembled WGS sequence"/>
</dbReference>